<comment type="caution">
    <text evidence="1">The sequence shown here is derived from an EMBL/GenBank/DDBJ whole genome shotgun (WGS) entry which is preliminary data.</text>
</comment>
<gene>
    <name evidence="1" type="ORF">KQX54_008554</name>
</gene>
<keyword evidence="2" id="KW-1185">Reference proteome</keyword>
<protein>
    <submittedName>
        <fullName evidence="1">Uncharacterized protein</fullName>
    </submittedName>
</protein>
<dbReference type="Proteomes" id="UP000826195">
    <property type="component" value="Unassembled WGS sequence"/>
</dbReference>
<evidence type="ECO:0000313" key="1">
    <source>
        <dbReference type="EMBL" id="KAH0557580.1"/>
    </source>
</evidence>
<sequence length="127" mass="15585">MLDIIAVNDENYDIDEKEFNVLVNKIQDNIIETLDILAPLKIRERKEKWEKKPWIDYEIRQMIKVKDRAFYNAKETNLDYDIEEHKRLRNQLVSTIRHKKKTFYENTIDKNKLDQKKLWHELKKLVV</sequence>
<accession>A0AAV7IQ51</accession>
<dbReference type="AlphaFoldDB" id="A0AAV7IQ51"/>
<dbReference type="EMBL" id="JAHXZJ010000747">
    <property type="protein sequence ID" value="KAH0557580.1"/>
    <property type="molecule type" value="Genomic_DNA"/>
</dbReference>
<evidence type="ECO:0000313" key="2">
    <source>
        <dbReference type="Proteomes" id="UP000826195"/>
    </source>
</evidence>
<organism evidence="1 2">
    <name type="scientific">Cotesia glomerata</name>
    <name type="common">Lepidopteran parasitic wasp</name>
    <name type="synonym">Apanteles glomeratus</name>
    <dbReference type="NCBI Taxonomy" id="32391"/>
    <lineage>
        <taxon>Eukaryota</taxon>
        <taxon>Metazoa</taxon>
        <taxon>Ecdysozoa</taxon>
        <taxon>Arthropoda</taxon>
        <taxon>Hexapoda</taxon>
        <taxon>Insecta</taxon>
        <taxon>Pterygota</taxon>
        <taxon>Neoptera</taxon>
        <taxon>Endopterygota</taxon>
        <taxon>Hymenoptera</taxon>
        <taxon>Apocrita</taxon>
        <taxon>Ichneumonoidea</taxon>
        <taxon>Braconidae</taxon>
        <taxon>Microgastrinae</taxon>
        <taxon>Cotesia</taxon>
    </lineage>
</organism>
<name>A0AAV7IQ51_COTGL</name>
<reference evidence="1 2" key="1">
    <citation type="journal article" date="2021" name="J. Hered.">
        <title>A chromosome-level genome assembly of the parasitoid wasp, Cotesia glomerata (Hymenoptera: Braconidae).</title>
        <authorList>
            <person name="Pinto B.J."/>
            <person name="Weis J.J."/>
            <person name="Gamble T."/>
            <person name="Ode P.J."/>
            <person name="Paul R."/>
            <person name="Zaspel J.M."/>
        </authorList>
    </citation>
    <scope>NUCLEOTIDE SEQUENCE [LARGE SCALE GENOMIC DNA]</scope>
    <source>
        <strain evidence="1">CgM1</strain>
    </source>
</reference>
<proteinExistence type="predicted"/>